<keyword evidence="3" id="KW-0560">Oxidoreductase</keyword>
<dbReference type="EMBL" id="NAJP01000022">
    <property type="protein sequence ID" value="TKA42642.1"/>
    <property type="molecule type" value="Genomic_DNA"/>
</dbReference>
<evidence type="ECO:0008006" key="9">
    <source>
        <dbReference type="Google" id="ProtNLM"/>
    </source>
</evidence>
<keyword evidence="1 4" id="KW-0479">Metal-binding</keyword>
<accession>A0A4U0V330</accession>
<name>A0A4U0V330_9PEZI</name>
<dbReference type="SUPFAM" id="SSF50129">
    <property type="entry name" value="GroES-like"/>
    <property type="match status" value="1"/>
</dbReference>
<dbReference type="Proteomes" id="UP000310066">
    <property type="component" value="Unassembled WGS sequence"/>
</dbReference>
<comment type="similarity">
    <text evidence="4">Belongs to the zinc-containing alcohol dehydrogenase family.</text>
</comment>
<evidence type="ECO:0000259" key="6">
    <source>
        <dbReference type="Pfam" id="PF08240"/>
    </source>
</evidence>
<dbReference type="InterPro" id="IPR013149">
    <property type="entry name" value="ADH-like_C"/>
</dbReference>
<dbReference type="InterPro" id="IPR050129">
    <property type="entry name" value="Zn_alcohol_dh"/>
</dbReference>
<gene>
    <name evidence="7" type="ORF">B0A54_07485</name>
</gene>
<evidence type="ECO:0000256" key="4">
    <source>
        <dbReference type="RuleBase" id="RU361277"/>
    </source>
</evidence>
<dbReference type="InterPro" id="IPR002328">
    <property type="entry name" value="ADH_Zn_CS"/>
</dbReference>
<dbReference type="Gene3D" id="3.40.50.720">
    <property type="entry name" value="NAD(P)-binding Rossmann-like Domain"/>
    <property type="match status" value="1"/>
</dbReference>
<dbReference type="Pfam" id="PF08240">
    <property type="entry name" value="ADH_N"/>
    <property type="match status" value="1"/>
</dbReference>
<reference evidence="7 8" key="1">
    <citation type="submission" date="2017-03" db="EMBL/GenBank/DDBJ databases">
        <title>Genomes of endolithic fungi from Antarctica.</title>
        <authorList>
            <person name="Coleine C."/>
            <person name="Masonjones S."/>
            <person name="Stajich J.E."/>
        </authorList>
    </citation>
    <scope>NUCLEOTIDE SEQUENCE [LARGE SCALE GENOMIC DNA]</scope>
    <source>
        <strain evidence="7 8">CCFEE 5311</strain>
    </source>
</reference>
<dbReference type="InterPro" id="IPR011032">
    <property type="entry name" value="GroES-like_sf"/>
</dbReference>
<evidence type="ECO:0000256" key="3">
    <source>
        <dbReference type="ARBA" id="ARBA00023002"/>
    </source>
</evidence>
<comment type="cofactor">
    <cofactor evidence="4">
        <name>Zn(2+)</name>
        <dbReference type="ChEBI" id="CHEBI:29105"/>
    </cofactor>
</comment>
<feature type="domain" description="Alcohol dehydrogenase-like N-terminal" evidence="6">
    <location>
        <begin position="39"/>
        <end position="146"/>
    </location>
</feature>
<evidence type="ECO:0000313" key="8">
    <source>
        <dbReference type="Proteomes" id="UP000310066"/>
    </source>
</evidence>
<protein>
    <recommendedName>
        <fullName evidence="9">Enoyl reductase (ER) domain-containing protein</fullName>
    </recommendedName>
</protein>
<evidence type="ECO:0000259" key="5">
    <source>
        <dbReference type="Pfam" id="PF00107"/>
    </source>
</evidence>
<dbReference type="STRING" id="329885.A0A4U0V330"/>
<sequence>MGSSTDSKANGGVPKTMRALQYSKPEDFAVVEIDVPSVGEEDVLVKIEACGVCGTDLHYHKGEFMAKYPLIPGHEAVGTVVAVGRNVKSIAVGERIAADPMEPCRNCFYCIRGQTLLCENMTGYGGNVPGGFAEYCRYPARHVTAIGDLPALEAVLIEPAACAAHGIERMAPKVGSTVLLFGCGPTGMLLAQLLKLNGTANLTIASKPGPKLDLAKRLNLADSFVAISDTNAKEDMDALLQSSPHGFDIVVEATGAPSVLEQSIFYVRKGGTLVVYGVYDDAAKIAWPPMRIWTYEITILSSFCSTLKFPVVMEYVRTKKLNFRGIVTMTYRIEEWAECLEALEKQQFVKAAIVFD</sequence>
<dbReference type="GO" id="GO:0008270">
    <property type="term" value="F:zinc ion binding"/>
    <property type="evidence" value="ECO:0007669"/>
    <property type="project" value="InterPro"/>
</dbReference>
<evidence type="ECO:0000313" key="7">
    <source>
        <dbReference type="EMBL" id="TKA42642.1"/>
    </source>
</evidence>
<dbReference type="PANTHER" id="PTHR43401:SF2">
    <property type="entry name" value="L-THREONINE 3-DEHYDROGENASE"/>
    <property type="match status" value="1"/>
</dbReference>
<dbReference type="CDD" id="cd08234">
    <property type="entry name" value="threonine_DH_like"/>
    <property type="match status" value="1"/>
</dbReference>
<dbReference type="GO" id="GO:0016491">
    <property type="term" value="F:oxidoreductase activity"/>
    <property type="evidence" value="ECO:0007669"/>
    <property type="project" value="UniProtKB-KW"/>
</dbReference>
<dbReference type="PROSITE" id="PS00059">
    <property type="entry name" value="ADH_ZINC"/>
    <property type="match status" value="1"/>
</dbReference>
<feature type="domain" description="Alcohol dehydrogenase-like C-terminal" evidence="5">
    <location>
        <begin position="185"/>
        <end position="313"/>
    </location>
</feature>
<dbReference type="InterPro" id="IPR036291">
    <property type="entry name" value="NAD(P)-bd_dom_sf"/>
</dbReference>
<dbReference type="InterPro" id="IPR013154">
    <property type="entry name" value="ADH-like_N"/>
</dbReference>
<dbReference type="OrthoDB" id="256333at2759"/>
<evidence type="ECO:0000256" key="2">
    <source>
        <dbReference type="ARBA" id="ARBA00022833"/>
    </source>
</evidence>
<dbReference type="PANTHER" id="PTHR43401">
    <property type="entry name" value="L-THREONINE 3-DEHYDROGENASE"/>
    <property type="match status" value="1"/>
</dbReference>
<proteinExistence type="inferred from homology"/>
<dbReference type="SUPFAM" id="SSF51735">
    <property type="entry name" value="NAD(P)-binding Rossmann-fold domains"/>
    <property type="match status" value="1"/>
</dbReference>
<organism evidence="7 8">
    <name type="scientific">Friedmanniomyces endolithicus</name>
    <dbReference type="NCBI Taxonomy" id="329885"/>
    <lineage>
        <taxon>Eukaryota</taxon>
        <taxon>Fungi</taxon>
        <taxon>Dikarya</taxon>
        <taxon>Ascomycota</taxon>
        <taxon>Pezizomycotina</taxon>
        <taxon>Dothideomycetes</taxon>
        <taxon>Dothideomycetidae</taxon>
        <taxon>Mycosphaerellales</taxon>
        <taxon>Teratosphaeriaceae</taxon>
        <taxon>Friedmanniomyces</taxon>
    </lineage>
</organism>
<dbReference type="Gene3D" id="3.90.180.10">
    <property type="entry name" value="Medium-chain alcohol dehydrogenases, catalytic domain"/>
    <property type="match status" value="1"/>
</dbReference>
<dbReference type="Pfam" id="PF00107">
    <property type="entry name" value="ADH_zinc_N"/>
    <property type="match status" value="1"/>
</dbReference>
<comment type="caution">
    <text evidence="7">The sequence shown here is derived from an EMBL/GenBank/DDBJ whole genome shotgun (WGS) entry which is preliminary data.</text>
</comment>
<evidence type="ECO:0000256" key="1">
    <source>
        <dbReference type="ARBA" id="ARBA00022723"/>
    </source>
</evidence>
<dbReference type="AlphaFoldDB" id="A0A4U0V330"/>
<keyword evidence="2 4" id="KW-0862">Zinc</keyword>